<dbReference type="RefSeq" id="WP_145372221.1">
    <property type="nucleotide sequence ID" value="NZ_CP036275.1"/>
</dbReference>
<name>A0A517ZEX8_9PLAN</name>
<dbReference type="SUPFAM" id="SSF54523">
    <property type="entry name" value="Pili subunits"/>
    <property type="match status" value="1"/>
</dbReference>
<dbReference type="NCBIfam" id="TIGR02532">
    <property type="entry name" value="IV_pilin_GFxxxE"/>
    <property type="match status" value="1"/>
</dbReference>
<dbReference type="InterPro" id="IPR045584">
    <property type="entry name" value="Pilin-like"/>
</dbReference>
<keyword evidence="3" id="KW-1185">Reference proteome</keyword>
<evidence type="ECO:0000313" key="3">
    <source>
        <dbReference type="Proteomes" id="UP000320496"/>
    </source>
</evidence>
<dbReference type="InterPro" id="IPR012902">
    <property type="entry name" value="N_methyl_site"/>
</dbReference>
<evidence type="ECO:0000313" key="2">
    <source>
        <dbReference type="EMBL" id="QDU40989.1"/>
    </source>
</evidence>
<dbReference type="AlphaFoldDB" id="A0A517ZEX8"/>
<dbReference type="PROSITE" id="PS00409">
    <property type="entry name" value="PROKAR_NTER_METHYL"/>
    <property type="match status" value="1"/>
</dbReference>
<dbReference type="InterPro" id="IPR011453">
    <property type="entry name" value="DUF1559"/>
</dbReference>
<proteinExistence type="predicted"/>
<gene>
    <name evidence="2" type="primary">pulG</name>
    <name evidence="2" type="ORF">Mal4_53540</name>
</gene>
<dbReference type="Pfam" id="PF07963">
    <property type="entry name" value="N_methyl"/>
    <property type="match status" value="1"/>
</dbReference>
<protein>
    <submittedName>
        <fullName evidence="2">Type II secretion system protein G</fullName>
    </submittedName>
</protein>
<sequence length="322" mass="34777">MTRKRGFTLIELLVVIAILSLLIALLLPAVQTAREAARRAACMNNLKQIGLALHNYHDSHACFPSGYLQAPVTGIVIDPPAPRPFTPRPYIFDAPPPVNKVLPSIPGWGWATLLLPQLDQATLQNTIDLGQKVEAAVNAEARTHQLSVFQCPSDYGNGVFTVQDVFNMPIVEAATSSYAGCYGSKGLINTEPHRGNGVFLRNVAIEMVDIKDGLTHTIAIGERAALLAKGPWAGVMTGGTCRTTPGAPVYTSIAEREPTMVLARIGNPGLNSPHSEPYDFYSPHNVVFFLFADGSVHGLSESMDMKTLHALATRNGEEHVDF</sequence>
<dbReference type="PANTHER" id="PTHR30093">
    <property type="entry name" value="GENERAL SECRETION PATHWAY PROTEIN G"/>
    <property type="match status" value="1"/>
</dbReference>
<organism evidence="2 3">
    <name type="scientific">Maioricimonas rarisocia</name>
    <dbReference type="NCBI Taxonomy" id="2528026"/>
    <lineage>
        <taxon>Bacteria</taxon>
        <taxon>Pseudomonadati</taxon>
        <taxon>Planctomycetota</taxon>
        <taxon>Planctomycetia</taxon>
        <taxon>Planctomycetales</taxon>
        <taxon>Planctomycetaceae</taxon>
        <taxon>Maioricimonas</taxon>
    </lineage>
</organism>
<dbReference type="OrthoDB" id="276991at2"/>
<dbReference type="Gene3D" id="3.30.700.10">
    <property type="entry name" value="Glycoprotein, Type 4 Pilin"/>
    <property type="match status" value="1"/>
</dbReference>
<feature type="domain" description="DUF1559" evidence="1">
    <location>
        <begin position="31"/>
        <end position="305"/>
    </location>
</feature>
<dbReference type="KEGG" id="mri:Mal4_53540"/>
<dbReference type="Proteomes" id="UP000320496">
    <property type="component" value="Chromosome"/>
</dbReference>
<accession>A0A517ZEX8</accession>
<evidence type="ECO:0000259" key="1">
    <source>
        <dbReference type="Pfam" id="PF07596"/>
    </source>
</evidence>
<reference evidence="2 3" key="1">
    <citation type="submission" date="2019-02" db="EMBL/GenBank/DDBJ databases">
        <title>Deep-cultivation of Planctomycetes and their phenomic and genomic characterization uncovers novel biology.</title>
        <authorList>
            <person name="Wiegand S."/>
            <person name="Jogler M."/>
            <person name="Boedeker C."/>
            <person name="Pinto D."/>
            <person name="Vollmers J."/>
            <person name="Rivas-Marin E."/>
            <person name="Kohn T."/>
            <person name="Peeters S.H."/>
            <person name="Heuer A."/>
            <person name="Rast P."/>
            <person name="Oberbeckmann S."/>
            <person name="Bunk B."/>
            <person name="Jeske O."/>
            <person name="Meyerdierks A."/>
            <person name="Storesund J.E."/>
            <person name="Kallscheuer N."/>
            <person name="Luecker S."/>
            <person name="Lage O.M."/>
            <person name="Pohl T."/>
            <person name="Merkel B.J."/>
            <person name="Hornburger P."/>
            <person name="Mueller R.-W."/>
            <person name="Bruemmer F."/>
            <person name="Labrenz M."/>
            <person name="Spormann A.M."/>
            <person name="Op den Camp H."/>
            <person name="Overmann J."/>
            <person name="Amann R."/>
            <person name="Jetten M.S.M."/>
            <person name="Mascher T."/>
            <person name="Medema M.H."/>
            <person name="Devos D.P."/>
            <person name="Kaster A.-K."/>
            <person name="Ovreas L."/>
            <person name="Rohde M."/>
            <person name="Galperin M.Y."/>
            <person name="Jogler C."/>
        </authorList>
    </citation>
    <scope>NUCLEOTIDE SEQUENCE [LARGE SCALE GENOMIC DNA]</scope>
    <source>
        <strain evidence="2 3">Mal4</strain>
    </source>
</reference>
<dbReference type="PANTHER" id="PTHR30093:SF2">
    <property type="entry name" value="TYPE II SECRETION SYSTEM PROTEIN H"/>
    <property type="match status" value="1"/>
</dbReference>
<dbReference type="Pfam" id="PF07596">
    <property type="entry name" value="SBP_bac_10"/>
    <property type="match status" value="1"/>
</dbReference>
<dbReference type="EMBL" id="CP036275">
    <property type="protein sequence ID" value="QDU40989.1"/>
    <property type="molecule type" value="Genomic_DNA"/>
</dbReference>